<organism evidence="3">
    <name type="scientific">Arundo donax</name>
    <name type="common">Giant reed</name>
    <name type="synonym">Donax arundinaceus</name>
    <dbReference type="NCBI Taxonomy" id="35708"/>
    <lineage>
        <taxon>Eukaryota</taxon>
        <taxon>Viridiplantae</taxon>
        <taxon>Streptophyta</taxon>
        <taxon>Embryophyta</taxon>
        <taxon>Tracheophyta</taxon>
        <taxon>Spermatophyta</taxon>
        <taxon>Magnoliopsida</taxon>
        <taxon>Liliopsida</taxon>
        <taxon>Poales</taxon>
        <taxon>Poaceae</taxon>
        <taxon>PACMAD clade</taxon>
        <taxon>Arundinoideae</taxon>
        <taxon>Arundineae</taxon>
        <taxon>Arundo</taxon>
    </lineage>
</organism>
<evidence type="ECO:0000313" key="3">
    <source>
        <dbReference type="EMBL" id="JAD80024.1"/>
    </source>
</evidence>
<sequence>MSTVSDQKKRTLEALKQQYTAAKAKKLQDEQLKCQKKNDVNTPKPKFDVPRKGKAHEFTPCRTSAQPTPNKGVAFSSSSRQQKPPACSGTLPPSLSLCVYICGCATKSFLTL</sequence>
<reference evidence="3" key="2">
    <citation type="journal article" date="2015" name="Data Brief">
        <title>Shoot transcriptome of the giant reed, Arundo donax.</title>
        <authorList>
            <person name="Barrero R.A."/>
            <person name="Guerrero F.D."/>
            <person name="Moolhuijzen P."/>
            <person name="Goolsby J.A."/>
            <person name="Tidwell J."/>
            <person name="Bellgard S.E."/>
            <person name="Bellgard M.I."/>
        </authorList>
    </citation>
    <scope>NUCLEOTIDE SEQUENCE</scope>
    <source>
        <tissue evidence="3">Shoot tissue taken approximately 20 cm above the soil surface</tissue>
    </source>
</reference>
<feature type="compositionally biased region" description="Polar residues" evidence="2">
    <location>
        <begin position="61"/>
        <end position="82"/>
    </location>
</feature>
<feature type="coiled-coil region" evidence="1">
    <location>
        <begin position="5"/>
        <end position="32"/>
    </location>
</feature>
<feature type="compositionally biased region" description="Basic and acidic residues" evidence="2">
    <location>
        <begin position="34"/>
        <end position="59"/>
    </location>
</feature>
<feature type="region of interest" description="Disordered" evidence="2">
    <location>
        <begin position="34"/>
        <end position="93"/>
    </location>
</feature>
<accession>A0A0A9CUK4</accession>
<name>A0A0A9CUK4_ARUDO</name>
<keyword evidence="1" id="KW-0175">Coiled coil</keyword>
<evidence type="ECO:0000256" key="2">
    <source>
        <dbReference type="SAM" id="MobiDB-lite"/>
    </source>
</evidence>
<dbReference type="EMBL" id="GBRH01217871">
    <property type="protein sequence ID" value="JAD80024.1"/>
    <property type="molecule type" value="Transcribed_RNA"/>
</dbReference>
<reference evidence="3" key="1">
    <citation type="submission" date="2014-09" db="EMBL/GenBank/DDBJ databases">
        <authorList>
            <person name="Magalhaes I.L.F."/>
            <person name="Oliveira U."/>
            <person name="Santos F.R."/>
            <person name="Vidigal T.H.D.A."/>
            <person name="Brescovit A.D."/>
            <person name="Santos A.J."/>
        </authorList>
    </citation>
    <scope>NUCLEOTIDE SEQUENCE</scope>
    <source>
        <tissue evidence="3">Shoot tissue taken approximately 20 cm above the soil surface</tissue>
    </source>
</reference>
<dbReference type="AlphaFoldDB" id="A0A0A9CUK4"/>
<proteinExistence type="predicted"/>
<evidence type="ECO:0000256" key="1">
    <source>
        <dbReference type="SAM" id="Coils"/>
    </source>
</evidence>
<protein>
    <submittedName>
        <fullName evidence="3">Uncharacterized protein</fullName>
    </submittedName>
</protein>